<dbReference type="NCBIfam" id="TIGR00604">
    <property type="entry name" value="rad3"/>
    <property type="match status" value="1"/>
</dbReference>
<comment type="subcellular location">
    <subcellularLocation>
        <location evidence="1">Nucleus</location>
    </subcellularLocation>
</comment>
<dbReference type="InterPro" id="IPR057498">
    <property type="entry name" value="Rtel1_ARCH"/>
</dbReference>
<dbReference type="AlphaFoldDB" id="A0AAV2R0C0"/>
<dbReference type="GO" id="GO:0010569">
    <property type="term" value="P:regulation of double-strand break repair via homologous recombination"/>
    <property type="evidence" value="ECO:0007669"/>
    <property type="project" value="TreeGrafter"/>
</dbReference>
<dbReference type="GO" id="GO:0046872">
    <property type="term" value="F:metal ion binding"/>
    <property type="evidence" value="ECO:0007669"/>
    <property type="project" value="UniProtKB-KW"/>
</dbReference>
<dbReference type="GO" id="GO:0090657">
    <property type="term" value="P:telomeric loop disassembly"/>
    <property type="evidence" value="ECO:0007669"/>
    <property type="project" value="TreeGrafter"/>
</dbReference>
<feature type="non-terminal residue" evidence="19">
    <location>
        <position position="997"/>
    </location>
</feature>
<evidence type="ECO:0000313" key="20">
    <source>
        <dbReference type="Proteomes" id="UP001497623"/>
    </source>
</evidence>
<evidence type="ECO:0000256" key="17">
    <source>
        <dbReference type="SAM" id="MobiDB-lite"/>
    </source>
</evidence>
<evidence type="ECO:0000256" key="4">
    <source>
        <dbReference type="ARBA" id="ARBA00022741"/>
    </source>
</evidence>
<dbReference type="GO" id="GO:0003677">
    <property type="term" value="F:DNA binding"/>
    <property type="evidence" value="ECO:0007669"/>
    <property type="project" value="UniProtKB-KW"/>
</dbReference>
<dbReference type="Pfam" id="PF06733">
    <property type="entry name" value="DEAD_2"/>
    <property type="match status" value="1"/>
</dbReference>
<keyword evidence="13" id="KW-0413">Isomerase</keyword>
<proteinExistence type="inferred from homology"/>
<dbReference type="PANTHER" id="PTHR11472:SF34">
    <property type="entry name" value="REGULATOR OF TELOMERE ELONGATION HELICASE 1"/>
    <property type="match status" value="1"/>
</dbReference>
<evidence type="ECO:0000256" key="5">
    <source>
        <dbReference type="ARBA" id="ARBA00022763"/>
    </source>
</evidence>
<keyword evidence="10" id="KW-0411">Iron-sulfur</keyword>
<feature type="compositionally biased region" description="Low complexity" evidence="17">
    <location>
        <begin position="900"/>
        <end position="910"/>
    </location>
</feature>
<dbReference type="InterPro" id="IPR045028">
    <property type="entry name" value="DinG/Rad3-like"/>
</dbReference>
<dbReference type="GO" id="GO:0003678">
    <property type="term" value="F:DNA helicase activity"/>
    <property type="evidence" value="ECO:0007669"/>
    <property type="project" value="InterPro"/>
</dbReference>
<dbReference type="PROSITE" id="PS51193">
    <property type="entry name" value="HELICASE_ATP_BIND_2"/>
    <property type="match status" value="1"/>
</dbReference>
<comment type="caution">
    <text evidence="19">The sequence shown here is derived from an EMBL/GenBank/DDBJ whole genome shotgun (WGS) entry which is preliminary data.</text>
</comment>
<keyword evidence="9" id="KW-0408">Iron</keyword>
<dbReference type="Pfam" id="PF23116">
    <property type="entry name" value="HHD_RTEL1"/>
    <property type="match status" value="1"/>
</dbReference>
<keyword evidence="7" id="KW-0347">Helicase</keyword>
<dbReference type="InterPro" id="IPR030845">
    <property type="entry name" value="RTEL1"/>
</dbReference>
<evidence type="ECO:0000259" key="18">
    <source>
        <dbReference type="PROSITE" id="PS51193"/>
    </source>
</evidence>
<dbReference type="InterPro" id="IPR010614">
    <property type="entry name" value="RAD3-like_helicase_DEAD"/>
</dbReference>
<evidence type="ECO:0000256" key="16">
    <source>
        <dbReference type="ARBA" id="ARBA00073810"/>
    </source>
</evidence>
<evidence type="ECO:0000256" key="8">
    <source>
        <dbReference type="ARBA" id="ARBA00022840"/>
    </source>
</evidence>
<evidence type="ECO:0000256" key="2">
    <source>
        <dbReference type="ARBA" id="ARBA00022485"/>
    </source>
</evidence>
<dbReference type="Proteomes" id="UP001497623">
    <property type="component" value="Unassembled WGS sequence"/>
</dbReference>
<evidence type="ECO:0000313" key="19">
    <source>
        <dbReference type="EMBL" id="CAL4105445.1"/>
    </source>
</evidence>
<dbReference type="InterPro" id="IPR013020">
    <property type="entry name" value="Rad3/Chl1-like"/>
</dbReference>
<evidence type="ECO:0000256" key="3">
    <source>
        <dbReference type="ARBA" id="ARBA00022723"/>
    </source>
</evidence>
<feature type="domain" description="Helicase ATP-binding" evidence="18">
    <location>
        <begin position="1"/>
        <end position="291"/>
    </location>
</feature>
<dbReference type="GO" id="GO:0070182">
    <property type="term" value="F:DNA polymerase binding"/>
    <property type="evidence" value="ECO:0007669"/>
    <property type="project" value="TreeGrafter"/>
</dbReference>
<reference evidence="19 20" key="1">
    <citation type="submission" date="2024-05" db="EMBL/GenBank/DDBJ databases">
        <authorList>
            <person name="Wallberg A."/>
        </authorList>
    </citation>
    <scope>NUCLEOTIDE SEQUENCE [LARGE SCALE GENOMIC DNA]</scope>
</reference>
<dbReference type="FunFam" id="3.40.50.300:FF:000431">
    <property type="entry name" value="Regulator of telomere elongation helicase 1"/>
    <property type="match status" value="1"/>
</dbReference>
<name>A0AAV2R0C0_MEGNR</name>
<keyword evidence="12" id="KW-0234">DNA repair</keyword>
<keyword evidence="11" id="KW-0238">DNA-binding</keyword>
<evidence type="ECO:0000256" key="15">
    <source>
        <dbReference type="ARBA" id="ARBA00049360"/>
    </source>
</evidence>
<dbReference type="InterPro" id="IPR006555">
    <property type="entry name" value="ATP-dep_Helicase_C"/>
</dbReference>
<evidence type="ECO:0000256" key="14">
    <source>
        <dbReference type="ARBA" id="ARBA00023242"/>
    </source>
</evidence>
<dbReference type="GO" id="GO:0006281">
    <property type="term" value="P:DNA repair"/>
    <property type="evidence" value="ECO:0007669"/>
    <property type="project" value="UniProtKB-KW"/>
</dbReference>
<dbReference type="Pfam" id="PF23109">
    <property type="entry name" value="ARCH_RTEL1"/>
    <property type="match status" value="1"/>
</dbReference>
<keyword evidence="8" id="KW-0067">ATP-binding</keyword>
<keyword evidence="3" id="KW-0479">Metal-binding</keyword>
<dbReference type="GO" id="GO:0006310">
    <property type="term" value="P:DNA recombination"/>
    <property type="evidence" value="ECO:0007669"/>
    <property type="project" value="InterPro"/>
</dbReference>
<dbReference type="Gene3D" id="1.20.1160.20">
    <property type="match status" value="1"/>
</dbReference>
<dbReference type="Pfam" id="PF13307">
    <property type="entry name" value="Helicase_C_2"/>
    <property type="match status" value="1"/>
</dbReference>
<feature type="region of interest" description="Disordered" evidence="17">
    <location>
        <begin position="883"/>
        <end position="916"/>
    </location>
</feature>
<dbReference type="EMBL" id="CAXKWB010012771">
    <property type="protein sequence ID" value="CAL4105445.1"/>
    <property type="molecule type" value="Genomic_DNA"/>
</dbReference>
<dbReference type="PANTHER" id="PTHR11472">
    <property type="entry name" value="DNA REPAIR DEAD HELICASE RAD3/XP-D SUBFAMILY MEMBER"/>
    <property type="match status" value="1"/>
</dbReference>
<dbReference type="InterPro" id="IPR014013">
    <property type="entry name" value="Helic_SF1/SF2_ATP-bd_DinG/Rad3"/>
</dbReference>
<dbReference type="GO" id="GO:1904430">
    <property type="term" value="P:negative regulation of t-circle formation"/>
    <property type="evidence" value="ECO:0007669"/>
    <property type="project" value="TreeGrafter"/>
</dbReference>
<sequence>MVKSEIQCLAVRLYDLRKHWCLHIANAANKKNGTLYSLYPRTMVISTSKLQKYDICKLLHTRVLHTVLNRNNSVFFGAFSHSLVKAGGRWGDETKYLKTNYAIYKVFTLDKRNKILIDFFYVKVAVLGSRDQMCVHPEVSKETNNNNKVHMCQMRVKAKTCYFHNQIDNKKDDSDLRGAPLDIEDLVKLGKKKSFCPYYMSRELKQDADIIFMPYNYLLDPKSRKAHSVELQGNIIIFDEAHNVEKMCEEAASLQLKSTDIALCIDEITQVMKKVQEISEGATGSEFGTNDPSNALPEDFSPEDLYTLKALFLEFEKSIDEIKLPADGSGVTYPGSFMFDLLARSDITHQKKAIILEVLDKLILYLTTNSASPFQRKGVGLQKFSDLLRVVYSKDNFTMEHRLFIEQCYKVHVAPEDPKKNWKGGGKDGWGKKQETTPINTKTGRVVSYWCFNPGFGMKELYEQGVRSIILTSGTLSPLASFTTELQVPFPIQLENPHIIQGHQVWVGVVNKGPDGFSLNSSFKNRSDPRYIASLGQTILNFSRIVPDGLLVFFPSYPIMLKCKEEWQESGIWGKISTNKPCFVEPRTKDEFQCAMEEFYAKINDPATKGACFMAVTRGKVSEGLDFADYNGRAVIITGLPYPPFKDPRVMLKQQYLDDTKRKNKVGLTGQEWYSLEASRAVNQAIGRVIRHKDDFGAIILCDNRFGAVNFRGKLSTWVRPYMKTYESFGPSQRDLIQFFRNTKALCPQPKMKNSSGQPSVSIKYETPELVPIKANALQGGSSKYVMSSDTKRKLNESRVDESTYTNALSIDSYTKIESKVKPKKSSGDGTLFSALEQRNSVLDFNSVSSVQASSRYESIKQPSKKRKINIVSSQVSLPSQEAIQCGQGVSSKENKVQESSHSTGSSTSGKENESKKMKDIAIYLKEVKMALSKEQYSSFSNAVKTYQKDKDYENVIGNLASLFSPNPDHHTLFRKFSPFLQKEHQPKFSESCELML</sequence>
<dbReference type="GO" id="GO:0045910">
    <property type="term" value="P:negative regulation of DNA recombination"/>
    <property type="evidence" value="ECO:0007669"/>
    <property type="project" value="TreeGrafter"/>
</dbReference>
<dbReference type="Gene3D" id="3.40.50.300">
    <property type="entry name" value="P-loop containing nucleotide triphosphate hydrolases"/>
    <property type="match status" value="2"/>
</dbReference>
<gene>
    <name evidence="19" type="ORF">MNOR_LOCUS18093</name>
</gene>
<keyword evidence="2" id="KW-0004">4Fe-4S</keyword>
<dbReference type="GO" id="GO:0051539">
    <property type="term" value="F:4 iron, 4 sulfur cluster binding"/>
    <property type="evidence" value="ECO:0007669"/>
    <property type="project" value="UniProtKB-KW"/>
</dbReference>
<dbReference type="GO" id="GO:0006260">
    <property type="term" value="P:DNA replication"/>
    <property type="evidence" value="ECO:0007669"/>
    <property type="project" value="InterPro"/>
</dbReference>
<evidence type="ECO:0000256" key="9">
    <source>
        <dbReference type="ARBA" id="ARBA00023004"/>
    </source>
</evidence>
<organism evidence="19 20">
    <name type="scientific">Meganyctiphanes norvegica</name>
    <name type="common">Northern krill</name>
    <name type="synonym">Thysanopoda norvegica</name>
    <dbReference type="NCBI Taxonomy" id="48144"/>
    <lineage>
        <taxon>Eukaryota</taxon>
        <taxon>Metazoa</taxon>
        <taxon>Ecdysozoa</taxon>
        <taxon>Arthropoda</taxon>
        <taxon>Crustacea</taxon>
        <taxon>Multicrustacea</taxon>
        <taxon>Malacostraca</taxon>
        <taxon>Eumalacostraca</taxon>
        <taxon>Eucarida</taxon>
        <taxon>Euphausiacea</taxon>
        <taxon>Euphausiidae</taxon>
        <taxon>Meganyctiphanes</taxon>
    </lineage>
</organism>
<accession>A0AAV2R0C0</accession>
<evidence type="ECO:0000256" key="13">
    <source>
        <dbReference type="ARBA" id="ARBA00023235"/>
    </source>
</evidence>
<keyword evidence="6" id="KW-0378">Hydrolase</keyword>
<keyword evidence="5" id="KW-0227">DNA damage</keyword>
<feature type="compositionally biased region" description="Polar residues" evidence="17">
    <location>
        <begin position="883"/>
        <end position="892"/>
    </location>
</feature>
<dbReference type="CDD" id="cd18788">
    <property type="entry name" value="SF2_C_XPD"/>
    <property type="match status" value="1"/>
</dbReference>
<evidence type="ECO:0000256" key="12">
    <source>
        <dbReference type="ARBA" id="ARBA00023204"/>
    </source>
</evidence>
<dbReference type="SMART" id="SM00488">
    <property type="entry name" value="DEXDc2"/>
    <property type="match status" value="1"/>
</dbReference>
<dbReference type="SUPFAM" id="SSF52540">
    <property type="entry name" value="P-loop containing nucleoside triphosphate hydrolases"/>
    <property type="match status" value="1"/>
</dbReference>
<dbReference type="InterPro" id="IPR027417">
    <property type="entry name" value="P-loop_NTPase"/>
</dbReference>
<keyword evidence="14" id="KW-0539">Nucleus</keyword>
<dbReference type="InterPro" id="IPR006554">
    <property type="entry name" value="Helicase-like_DEXD_c2"/>
</dbReference>
<dbReference type="GO" id="GO:0005524">
    <property type="term" value="F:ATP binding"/>
    <property type="evidence" value="ECO:0007669"/>
    <property type="project" value="UniProtKB-KW"/>
</dbReference>
<evidence type="ECO:0000256" key="6">
    <source>
        <dbReference type="ARBA" id="ARBA00022801"/>
    </source>
</evidence>
<evidence type="ECO:0000256" key="10">
    <source>
        <dbReference type="ARBA" id="ARBA00023014"/>
    </source>
</evidence>
<dbReference type="GO" id="GO:0016818">
    <property type="term" value="F:hydrolase activity, acting on acid anhydrides, in phosphorus-containing anhydrides"/>
    <property type="evidence" value="ECO:0007669"/>
    <property type="project" value="InterPro"/>
</dbReference>
<evidence type="ECO:0000256" key="11">
    <source>
        <dbReference type="ARBA" id="ARBA00023125"/>
    </source>
</evidence>
<dbReference type="SMART" id="SM00491">
    <property type="entry name" value="HELICc2"/>
    <property type="match status" value="1"/>
</dbReference>
<keyword evidence="20" id="KW-1185">Reference proteome</keyword>
<protein>
    <recommendedName>
        <fullName evidence="16">Regulator of telomere elongation helicase 1 homolog</fullName>
    </recommendedName>
</protein>
<keyword evidence="4" id="KW-0547">Nucleotide-binding</keyword>
<dbReference type="HAMAP" id="MF_03065">
    <property type="entry name" value="RTEL1"/>
    <property type="match status" value="1"/>
</dbReference>
<comment type="catalytic activity">
    <reaction evidence="15">
        <text>ATP + H2O = ADP + phosphate + H(+)</text>
        <dbReference type="Rhea" id="RHEA:13065"/>
        <dbReference type="ChEBI" id="CHEBI:15377"/>
        <dbReference type="ChEBI" id="CHEBI:15378"/>
        <dbReference type="ChEBI" id="CHEBI:30616"/>
        <dbReference type="ChEBI" id="CHEBI:43474"/>
        <dbReference type="ChEBI" id="CHEBI:456216"/>
    </reaction>
</comment>
<dbReference type="GO" id="GO:0005634">
    <property type="term" value="C:nucleus"/>
    <property type="evidence" value="ECO:0007669"/>
    <property type="project" value="UniProtKB-SubCell"/>
</dbReference>
<evidence type="ECO:0000256" key="1">
    <source>
        <dbReference type="ARBA" id="ARBA00004123"/>
    </source>
</evidence>
<evidence type="ECO:0000256" key="7">
    <source>
        <dbReference type="ARBA" id="ARBA00022806"/>
    </source>
</evidence>